<dbReference type="Proteomes" id="UP000681425">
    <property type="component" value="Chromosome"/>
</dbReference>
<evidence type="ECO:0000313" key="3">
    <source>
        <dbReference type="EMBL" id="QUT06480.1"/>
    </source>
</evidence>
<sequence>MRFPITASLITLALAACVPASKPVEAPPPPPAAPPAPPPAPEPTGDWQERPLTLGDWSYRVEQGGSVALFGPPASEAALTVRCDLGGRRILFSRPGTVPASGGGMTVRTTFGAVQWPASNDGASVPHVIAARSAGDAALDQIAFSRGRFAIETSGLPTLVLPSWPEVTRVIEDCRG</sequence>
<dbReference type="EMBL" id="CP073910">
    <property type="protein sequence ID" value="QUT06480.1"/>
    <property type="molecule type" value="Genomic_DNA"/>
</dbReference>
<keyword evidence="2" id="KW-0732">Signal</keyword>
<feature type="compositionally biased region" description="Pro residues" evidence="1">
    <location>
        <begin position="25"/>
        <end position="42"/>
    </location>
</feature>
<dbReference type="RefSeq" id="WP_212609845.1">
    <property type="nucleotide sequence ID" value="NZ_CP073910.1"/>
</dbReference>
<feature type="region of interest" description="Disordered" evidence="1">
    <location>
        <begin position="23"/>
        <end position="51"/>
    </location>
</feature>
<evidence type="ECO:0000313" key="4">
    <source>
        <dbReference type="Proteomes" id="UP000681425"/>
    </source>
</evidence>
<evidence type="ECO:0000256" key="1">
    <source>
        <dbReference type="SAM" id="MobiDB-lite"/>
    </source>
</evidence>
<keyword evidence="4" id="KW-1185">Reference proteome</keyword>
<gene>
    <name evidence="3" type="ORF">KFK14_03155</name>
</gene>
<name>A0A975K7Z3_9SPHN</name>
<dbReference type="PROSITE" id="PS51257">
    <property type="entry name" value="PROKAR_LIPOPROTEIN"/>
    <property type="match status" value="1"/>
</dbReference>
<dbReference type="KEGG" id="spph:KFK14_03155"/>
<evidence type="ECO:0000256" key="2">
    <source>
        <dbReference type="SAM" id="SignalP"/>
    </source>
</evidence>
<evidence type="ECO:0008006" key="5">
    <source>
        <dbReference type="Google" id="ProtNLM"/>
    </source>
</evidence>
<dbReference type="AlphaFoldDB" id="A0A975K7Z3"/>
<accession>A0A975K7Z3</accession>
<organism evidence="3 4">
    <name type="scientific">Sphingobium phenoxybenzoativorans</name>
    <dbReference type="NCBI Taxonomy" id="1592790"/>
    <lineage>
        <taxon>Bacteria</taxon>
        <taxon>Pseudomonadati</taxon>
        <taxon>Pseudomonadota</taxon>
        <taxon>Alphaproteobacteria</taxon>
        <taxon>Sphingomonadales</taxon>
        <taxon>Sphingomonadaceae</taxon>
        <taxon>Sphingobium</taxon>
    </lineage>
</organism>
<protein>
    <recommendedName>
        <fullName evidence="5">Lipoprotein</fullName>
    </recommendedName>
</protein>
<reference evidence="3" key="1">
    <citation type="submission" date="2021-04" db="EMBL/GenBank/DDBJ databases">
        <title>Isolation of p-tert-butylphenol degrading bacteria Sphingobium phenoxybenzoativorans Tas13 from active sludge.</title>
        <authorList>
            <person name="Li Y."/>
        </authorList>
    </citation>
    <scope>NUCLEOTIDE SEQUENCE</scope>
    <source>
        <strain evidence="3">Tas13</strain>
    </source>
</reference>
<feature type="signal peptide" evidence="2">
    <location>
        <begin position="1"/>
        <end position="26"/>
    </location>
</feature>
<feature type="chain" id="PRO_5036995362" description="Lipoprotein" evidence="2">
    <location>
        <begin position="27"/>
        <end position="176"/>
    </location>
</feature>
<proteinExistence type="predicted"/>